<feature type="transmembrane region" description="Helical" evidence="1">
    <location>
        <begin position="190"/>
        <end position="212"/>
    </location>
</feature>
<name>A0A7W0HS24_9ACTN</name>
<organism evidence="2 3">
    <name type="scientific">Nonomuraea soli</name>
    <dbReference type="NCBI Taxonomy" id="1032476"/>
    <lineage>
        <taxon>Bacteria</taxon>
        <taxon>Bacillati</taxon>
        <taxon>Actinomycetota</taxon>
        <taxon>Actinomycetes</taxon>
        <taxon>Streptosporangiales</taxon>
        <taxon>Streptosporangiaceae</taxon>
        <taxon>Nonomuraea</taxon>
    </lineage>
</organism>
<feature type="transmembrane region" description="Helical" evidence="1">
    <location>
        <begin position="27"/>
        <end position="48"/>
    </location>
</feature>
<dbReference type="Pfam" id="PF13803">
    <property type="entry name" value="DUF4184"/>
    <property type="match status" value="1"/>
</dbReference>
<keyword evidence="1" id="KW-0472">Membrane</keyword>
<dbReference type="EMBL" id="JACDUR010000005">
    <property type="protein sequence ID" value="MBA2893618.1"/>
    <property type="molecule type" value="Genomic_DNA"/>
</dbReference>
<dbReference type="AlphaFoldDB" id="A0A7W0HS24"/>
<evidence type="ECO:0000313" key="2">
    <source>
        <dbReference type="EMBL" id="MBA2893618.1"/>
    </source>
</evidence>
<gene>
    <name evidence="2" type="ORF">HNR30_004979</name>
</gene>
<sequence>MPFTPSHIAAVVPLISSPRIRRWLDPWALAVGTMIPDLPIFLPFLPILPEYGHWHSLYGVLTIDVVAVILVLGLFQEVFREPLISLLPPALAGRAATLRPSFRPLPVVFGAMVGAFTHVFWDSFTHTYSLEIWGWTWLDHEVFGVIRVFRLLQYGSSVVGLAIVAWWAWRALNRMAAADTPERLVISRRARWAVLGASGAGMVAGAFVWPMIDEPTPWLGLPSVLTKVGAGTLVGLMFVLVGYVALWHWQTARRA</sequence>
<reference evidence="2 3" key="1">
    <citation type="submission" date="2020-07" db="EMBL/GenBank/DDBJ databases">
        <title>Genomic Encyclopedia of Type Strains, Phase IV (KMG-IV): sequencing the most valuable type-strain genomes for metagenomic binning, comparative biology and taxonomic classification.</title>
        <authorList>
            <person name="Goeker M."/>
        </authorList>
    </citation>
    <scope>NUCLEOTIDE SEQUENCE [LARGE SCALE GENOMIC DNA]</scope>
    <source>
        <strain evidence="2 3">DSM 45533</strain>
    </source>
</reference>
<feature type="transmembrane region" description="Helical" evidence="1">
    <location>
        <begin position="104"/>
        <end position="121"/>
    </location>
</feature>
<keyword evidence="1" id="KW-1133">Transmembrane helix</keyword>
<proteinExistence type="predicted"/>
<evidence type="ECO:0000313" key="3">
    <source>
        <dbReference type="Proteomes" id="UP000530928"/>
    </source>
</evidence>
<feature type="transmembrane region" description="Helical" evidence="1">
    <location>
        <begin position="224"/>
        <end position="246"/>
    </location>
</feature>
<protein>
    <recommendedName>
        <fullName evidence="4">DUF4184 family protein</fullName>
    </recommendedName>
</protein>
<evidence type="ECO:0008006" key="4">
    <source>
        <dbReference type="Google" id="ProtNLM"/>
    </source>
</evidence>
<feature type="transmembrane region" description="Helical" evidence="1">
    <location>
        <begin position="54"/>
        <end position="75"/>
    </location>
</feature>
<keyword evidence="3" id="KW-1185">Reference proteome</keyword>
<dbReference type="Proteomes" id="UP000530928">
    <property type="component" value="Unassembled WGS sequence"/>
</dbReference>
<accession>A0A7W0HS24</accession>
<evidence type="ECO:0000256" key="1">
    <source>
        <dbReference type="SAM" id="Phobius"/>
    </source>
</evidence>
<feature type="transmembrane region" description="Helical" evidence="1">
    <location>
        <begin position="151"/>
        <end position="169"/>
    </location>
</feature>
<dbReference type="InterPro" id="IPR025238">
    <property type="entry name" value="DUF4184"/>
</dbReference>
<dbReference type="RefSeq" id="WP_181612413.1">
    <property type="nucleotide sequence ID" value="NZ_BAABAM010000005.1"/>
</dbReference>
<keyword evidence="1" id="KW-0812">Transmembrane</keyword>
<comment type="caution">
    <text evidence="2">The sequence shown here is derived from an EMBL/GenBank/DDBJ whole genome shotgun (WGS) entry which is preliminary data.</text>
</comment>